<gene>
    <name evidence="3" type="primary">8233151</name>
    <name evidence="2" type="ORF">Phum_PHUM514120</name>
</gene>
<keyword evidence="4" id="KW-1185">Reference proteome</keyword>
<name>E0VYH3_PEDHC</name>
<organism>
    <name type="scientific">Pediculus humanus subsp. corporis</name>
    <name type="common">Body louse</name>
    <dbReference type="NCBI Taxonomy" id="121224"/>
    <lineage>
        <taxon>Eukaryota</taxon>
        <taxon>Metazoa</taxon>
        <taxon>Ecdysozoa</taxon>
        <taxon>Arthropoda</taxon>
        <taxon>Hexapoda</taxon>
        <taxon>Insecta</taxon>
        <taxon>Pterygota</taxon>
        <taxon>Neoptera</taxon>
        <taxon>Paraneoptera</taxon>
        <taxon>Psocodea</taxon>
        <taxon>Troctomorpha</taxon>
        <taxon>Phthiraptera</taxon>
        <taxon>Anoplura</taxon>
        <taxon>Pediculidae</taxon>
        <taxon>Pediculus</taxon>
    </lineage>
</organism>
<evidence type="ECO:0000256" key="1">
    <source>
        <dbReference type="SAM" id="SignalP"/>
    </source>
</evidence>
<dbReference type="HOGENOM" id="CLU_151497_0_0_1"/>
<dbReference type="InParanoid" id="E0VYH3"/>
<dbReference type="eggNOG" id="ENOG502SDMW">
    <property type="taxonomic scope" value="Eukaryota"/>
</dbReference>
<feature type="chain" id="PRO_5011412864" evidence="1">
    <location>
        <begin position="28"/>
        <end position="124"/>
    </location>
</feature>
<protein>
    <submittedName>
        <fullName evidence="2">Protein Bv8, putative</fullName>
    </submittedName>
</protein>
<dbReference type="EMBL" id="DS235845">
    <property type="protein sequence ID" value="EEB18429.1"/>
    <property type="molecule type" value="Genomic_DNA"/>
</dbReference>
<reference evidence="2" key="2">
    <citation type="submission" date="2007-04" db="EMBL/GenBank/DDBJ databases">
        <title>The genome of the human body louse.</title>
        <authorList>
            <consortium name="The Human Body Louse Genome Consortium"/>
            <person name="Kirkness E."/>
            <person name="Walenz B."/>
            <person name="Hass B."/>
            <person name="Bruggner R."/>
            <person name="Strausberg R."/>
        </authorList>
    </citation>
    <scope>NUCLEOTIDE SEQUENCE</scope>
    <source>
        <strain evidence="2">USDA</strain>
    </source>
</reference>
<reference evidence="2" key="1">
    <citation type="submission" date="2007-04" db="EMBL/GenBank/DDBJ databases">
        <title>Annotation of Pediculus humanus corporis strain USDA.</title>
        <authorList>
            <person name="Kirkness E."/>
            <person name="Hannick L."/>
            <person name="Hass B."/>
            <person name="Bruggner R."/>
            <person name="Lawson D."/>
            <person name="Bidwell S."/>
            <person name="Joardar V."/>
            <person name="Caler E."/>
            <person name="Walenz B."/>
            <person name="Inman J."/>
            <person name="Schobel S."/>
            <person name="Galinsky K."/>
            <person name="Amedeo P."/>
            <person name="Strausberg R."/>
        </authorList>
    </citation>
    <scope>NUCLEOTIDE SEQUENCE</scope>
    <source>
        <strain evidence="2">USDA</strain>
    </source>
</reference>
<dbReference type="EMBL" id="AAZO01006253">
    <property type="status" value="NOT_ANNOTATED_CDS"/>
    <property type="molecule type" value="Genomic_DNA"/>
</dbReference>
<dbReference type="Proteomes" id="UP000009046">
    <property type="component" value="Unassembled WGS sequence"/>
</dbReference>
<dbReference type="EnsemblMetazoa" id="PHUM514120-RA">
    <property type="protein sequence ID" value="PHUM514120-PA"/>
    <property type="gene ID" value="PHUM514120"/>
</dbReference>
<keyword evidence="1" id="KW-0732">Signal</keyword>
<evidence type="ECO:0000313" key="3">
    <source>
        <dbReference type="EnsemblMetazoa" id="PHUM514120-PA"/>
    </source>
</evidence>
<dbReference type="KEGG" id="phu:Phum_PHUM514120"/>
<dbReference type="GeneID" id="8233151"/>
<dbReference type="VEuPathDB" id="VectorBase:PHUM514120"/>
<dbReference type="AlphaFoldDB" id="E0VYH3"/>
<dbReference type="OrthoDB" id="6408184at2759"/>
<sequence>MMKKEFFKSALFASVFLILLTASIVDTRPPYIECSDTLECGLGYCCVLGNGRYSLPRCVQLGKINDYCRPGNLPLNVTVSYPDGENVELSHIYSTMCPCQEGLYCSDNSGMCIDQLEDLLLNTI</sequence>
<dbReference type="CTD" id="8233151"/>
<evidence type="ECO:0000313" key="2">
    <source>
        <dbReference type="EMBL" id="EEB18429.1"/>
    </source>
</evidence>
<reference evidence="3" key="3">
    <citation type="submission" date="2021-02" db="UniProtKB">
        <authorList>
            <consortium name="EnsemblMetazoa"/>
        </authorList>
    </citation>
    <scope>IDENTIFICATION</scope>
    <source>
        <strain evidence="3">USDA</strain>
    </source>
</reference>
<accession>E0VYH3</accession>
<feature type="signal peptide" evidence="1">
    <location>
        <begin position="1"/>
        <end position="27"/>
    </location>
</feature>
<dbReference type="Gene3D" id="2.10.80.10">
    <property type="entry name" value="Lipase, subunit A"/>
    <property type="match status" value="1"/>
</dbReference>
<dbReference type="OMA" id="CCLLGPM"/>
<evidence type="ECO:0000313" key="4">
    <source>
        <dbReference type="Proteomes" id="UP000009046"/>
    </source>
</evidence>
<proteinExistence type="predicted"/>
<dbReference type="RefSeq" id="XP_002431167.1">
    <property type="nucleotide sequence ID" value="XM_002431122.1"/>
</dbReference>